<protein>
    <submittedName>
        <fullName evidence="13">Cytochrome b561 domain-containing protein</fullName>
    </submittedName>
</protein>
<evidence type="ECO:0000313" key="14">
    <source>
        <dbReference type="Proteomes" id="UP000485058"/>
    </source>
</evidence>
<dbReference type="InterPro" id="IPR006593">
    <property type="entry name" value="Cyt_b561/ferric_Rdtase_TM"/>
</dbReference>
<evidence type="ECO:0000259" key="12">
    <source>
        <dbReference type="PROSITE" id="PS50939"/>
    </source>
</evidence>
<sequence length="179" mass="19199">MVLGFGVFMAEALMSYQAPLLPWLTRQGRKTVHWVLHSLALLCIALGLLAAYKSHSLKLPVPIPNWYSPHSFLGLTTMALLAVQFVVAASAYLYPGASLAFRLALGPLHKFSGKAVWVMGLAAIATGLQEKTSFLQTGKGLKGDQLYSGIVRLPAVAMVLLALLGLVVLYHQVSSRVAG</sequence>
<evidence type="ECO:0000256" key="6">
    <source>
        <dbReference type="ARBA" id="ARBA00022723"/>
    </source>
</evidence>
<reference evidence="13 14" key="1">
    <citation type="submission" date="2020-02" db="EMBL/GenBank/DDBJ databases">
        <title>Draft genome sequence of Haematococcus lacustris strain NIES-144.</title>
        <authorList>
            <person name="Morimoto D."/>
            <person name="Nakagawa S."/>
            <person name="Yoshida T."/>
            <person name="Sawayama S."/>
        </authorList>
    </citation>
    <scope>NUCLEOTIDE SEQUENCE [LARGE SCALE GENOMIC DNA]</scope>
    <source>
        <strain evidence="13 14">NIES-144</strain>
    </source>
</reference>
<dbReference type="InterPro" id="IPR043205">
    <property type="entry name" value="CYB561/CYBRD1-like"/>
</dbReference>
<keyword evidence="5 11" id="KW-0812">Transmembrane</keyword>
<evidence type="ECO:0000256" key="7">
    <source>
        <dbReference type="ARBA" id="ARBA00022982"/>
    </source>
</evidence>
<keyword evidence="14" id="KW-1185">Reference proteome</keyword>
<name>A0A699YNV5_HAELA</name>
<evidence type="ECO:0000313" key="13">
    <source>
        <dbReference type="EMBL" id="GFH07799.1"/>
    </source>
</evidence>
<comment type="subcellular location">
    <subcellularLocation>
        <location evidence="2">Membrane</location>
        <topology evidence="2">Multi-pass membrane protein</topology>
    </subcellularLocation>
</comment>
<gene>
    <name evidence="13" type="ORF">HaLaN_02657</name>
</gene>
<dbReference type="PANTHER" id="PTHR10106">
    <property type="entry name" value="CYTOCHROME B561-RELATED"/>
    <property type="match status" value="1"/>
</dbReference>
<keyword evidence="6" id="KW-0479">Metal-binding</keyword>
<proteinExistence type="predicted"/>
<keyword evidence="4" id="KW-0349">Heme</keyword>
<dbReference type="Pfam" id="PF03188">
    <property type="entry name" value="Cytochrom_B561"/>
    <property type="match status" value="1"/>
</dbReference>
<evidence type="ECO:0000256" key="1">
    <source>
        <dbReference type="ARBA" id="ARBA00001970"/>
    </source>
</evidence>
<dbReference type="PANTHER" id="PTHR10106:SF0">
    <property type="entry name" value="LD36721P"/>
    <property type="match status" value="1"/>
</dbReference>
<keyword evidence="3" id="KW-0813">Transport</keyword>
<dbReference type="GO" id="GO:0016491">
    <property type="term" value="F:oxidoreductase activity"/>
    <property type="evidence" value="ECO:0007669"/>
    <property type="project" value="InterPro"/>
</dbReference>
<feature type="transmembrane region" description="Helical" evidence="11">
    <location>
        <begin position="31"/>
        <end position="52"/>
    </location>
</feature>
<dbReference type="PROSITE" id="PS50939">
    <property type="entry name" value="CYTOCHROME_B561"/>
    <property type="match status" value="1"/>
</dbReference>
<keyword evidence="8 11" id="KW-1133">Transmembrane helix</keyword>
<keyword evidence="7" id="KW-0249">Electron transport</keyword>
<dbReference type="GO" id="GO:0016020">
    <property type="term" value="C:membrane"/>
    <property type="evidence" value="ECO:0007669"/>
    <property type="project" value="UniProtKB-SubCell"/>
</dbReference>
<comment type="caution">
    <text evidence="13">The sequence shown here is derived from an EMBL/GenBank/DDBJ whole genome shotgun (WGS) entry which is preliminary data.</text>
</comment>
<evidence type="ECO:0000256" key="3">
    <source>
        <dbReference type="ARBA" id="ARBA00022448"/>
    </source>
</evidence>
<keyword evidence="10 11" id="KW-0472">Membrane</keyword>
<comment type="cofactor">
    <cofactor evidence="1">
        <name>heme b</name>
        <dbReference type="ChEBI" id="CHEBI:60344"/>
    </cofactor>
</comment>
<evidence type="ECO:0000256" key="9">
    <source>
        <dbReference type="ARBA" id="ARBA00023004"/>
    </source>
</evidence>
<accession>A0A699YNV5</accession>
<keyword evidence="9" id="KW-0408">Iron</keyword>
<evidence type="ECO:0000256" key="5">
    <source>
        <dbReference type="ARBA" id="ARBA00022692"/>
    </source>
</evidence>
<evidence type="ECO:0000256" key="11">
    <source>
        <dbReference type="SAM" id="Phobius"/>
    </source>
</evidence>
<feature type="transmembrane region" description="Helical" evidence="11">
    <location>
        <begin position="111"/>
        <end position="128"/>
    </location>
</feature>
<evidence type="ECO:0000256" key="4">
    <source>
        <dbReference type="ARBA" id="ARBA00022617"/>
    </source>
</evidence>
<evidence type="ECO:0000256" key="2">
    <source>
        <dbReference type="ARBA" id="ARBA00004141"/>
    </source>
</evidence>
<feature type="domain" description="Cytochrome b561" evidence="12">
    <location>
        <begin position="1"/>
        <end position="173"/>
    </location>
</feature>
<dbReference type="SMART" id="SM00665">
    <property type="entry name" value="B561"/>
    <property type="match status" value="1"/>
</dbReference>
<dbReference type="Proteomes" id="UP000485058">
    <property type="component" value="Unassembled WGS sequence"/>
</dbReference>
<dbReference type="AlphaFoldDB" id="A0A699YNV5"/>
<dbReference type="GO" id="GO:0046872">
    <property type="term" value="F:metal ion binding"/>
    <property type="evidence" value="ECO:0007669"/>
    <property type="project" value="UniProtKB-KW"/>
</dbReference>
<dbReference type="Gene3D" id="1.20.120.1770">
    <property type="match status" value="1"/>
</dbReference>
<feature type="transmembrane region" description="Helical" evidence="11">
    <location>
        <begin position="72"/>
        <end position="91"/>
    </location>
</feature>
<evidence type="ECO:0000256" key="10">
    <source>
        <dbReference type="ARBA" id="ARBA00023136"/>
    </source>
</evidence>
<dbReference type="EMBL" id="BLLF01000116">
    <property type="protein sequence ID" value="GFH07799.1"/>
    <property type="molecule type" value="Genomic_DNA"/>
</dbReference>
<feature type="transmembrane region" description="Helical" evidence="11">
    <location>
        <begin position="149"/>
        <end position="170"/>
    </location>
</feature>
<evidence type="ECO:0000256" key="8">
    <source>
        <dbReference type="ARBA" id="ARBA00022989"/>
    </source>
</evidence>
<organism evidence="13 14">
    <name type="scientific">Haematococcus lacustris</name>
    <name type="common">Green alga</name>
    <name type="synonym">Haematococcus pluvialis</name>
    <dbReference type="NCBI Taxonomy" id="44745"/>
    <lineage>
        <taxon>Eukaryota</taxon>
        <taxon>Viridiplantae</taxon>
        <taxon>Chlorophyta</taxon>
        <taxon>core chlorophytes</taxon>
        <taxon>Chlorophyceae</taxon>
        <taxon>CS clade</taxon>
        <taxon>Chlamydomonadales</taxon>
        <taxon>Haematococcaceae</taxon>
        <taxon>Haematococcus</taxon>
    </lineage>
</organism>